<feature type="compositionally biased region" description="Polar residues" evidence="1">
    <location>
        <begin position="151"/>
        <end position="161"/>
    </location>
</feature>
<dbReference type="Gene3D" id="1.10.287.110">
    <property type="entry name" value="DnaJ domain"/>
    <property type="match status" value="1"/>
</dbReference>
<name>A0A930L9B1_9MICC</name>
<dbReference type="AlphaFoldDB" id="A0A930L9B1"/>
<protein>
    <submittedName>
        <fullName evidence="4">DnaJ domain-containing protein</fullName>
    </submittedName>
</protein>
<feature type="compositionally biased region" description="Basic and acidic residues" evidence="1">
    <location>
        <begin position="111"/>
        <end position="143"/>
    </location>
</feature>
<accession>A0A930L9B1</accession>
<evidence type="ECO:0000313" key="4">
    <source>
        <dbReference type="EMBL" id="MBF1663048.1"/>
    </source>
</evidence>
<proteinExistence type="predicted"/>
<keyword evidence="2" id="KW-0472">Membrane</keyword>
<feature type="region of interest" description="Disordered" evidence="1">
    <location>
        <begin position="66"/>
        <end position="213"/>
    </location>
</feature>
<dbReference type="InterPro" id="IPR001623">
    <property type="entry name" value="DnaJ_domain"/>
</dbReference>
<evidence type="ECO:0000313" key="5">
    <source>
        <dbReference type="Proteomes" id="UP000756427"/>
    </source>
</evidence>
<dbReference type="EMBL" id="JABZXR010000001">
    <property type="protein sequence ID" value="MBF1663048.1"/>
    <property type="molecule type" value="Genomic_DNA"/>
</dbReference>
<keyword evidence="2" id="KW-1133">Transmembrane helix</keyword>
<gene>
    <name evidence="4" type="ORF">HXO64_00630</name>
</gene>
<feature type="compositionally biased region" description="Pro residues" evidence="1">
    <location>
        <begin position="162"/>
        <end position="171"/>
    </location>
</feature>
<evidence type="ECO:0000259" key="3">
    <source>
        <dbReference type="PROSITE" id="PS50076"/>
    </source>
</evidence>
<reference evidence="4" key="1">
    <citation type="submission" date="2020-04" db="EMBL/GenBank/DDBJ databases">
        <title>Deep metagenomics examines the oral microbiome during advanced dental caries in children, revealing novel taxa and co-occurrences with host molecules.</title>
        <authorList>
            <person name="Baker J.L."/>
            <person name="Morton J.T."/>
            <person name="Dinis M."/>
            <person name="Alvarez R."/>
            <person name="Tran N.C."/>
            <person name="Knight R."/>
            <person name="Edlund A."/>
        </authorList>
    </citation>
    <scope>NUCLEOTIDE SEQUENCE</scope>
    <source>
        <strain evidence="4">JCVI_44_bin.2</strain>
    </source>
</reference>
<dbReference type="CDD" id="cd06257">
    <property type="entry name" value="DnaJ"/>
    <property type="match status" value="1"/>
</dbReference>
<evidence type="ECO:0000256" key="1">
    <source>
        <dbReference type="SAM" id="MobiDB-lite"/>
    </source>
</evidence>
<feature type="transmembrane region" description="Helical" evidence="2">
    <location>
        <begin position="392"/>
        <end position="412"/>
    </location>
</feature>
<dbReference type="PROSITE" id="PS50076">
    <property type="entry name" value="DNAJ_2"/>
    <property type="match status" value="1"/>
</dbReference>
<comment type="caution">
    <text evidence="4">The sequence shown here is derived from an EMBL/GenBank/DDBJ whole genome shotgun (WGS) entry which is preliminary data.</text>
</comment>
<keyword evidence="2" id="KW-0812">Transmembrane</keyword>
<dbReference type="Proteomes" id="UP000756427">
    <property type="component" value="Unassembled WGS sequence"/>
</dbReference>
<dbReference type="SUPFAM" id="SSF46565">
    <property type="entry name" value="Chaperone J-domain"/>
    <property type="match status" value="1"/>
</dbReference>
<sequence>MQNYYEILEIEPNATEAQVREAIVQKRRSARARANHPNAEKRHESERLMQLIAEAEKHLLDQQARAAYDANLQSSPATPAGGNAVAEQTAPVQPTEDLQRQTLDAQQQAEQMRREMERMRQEMRRKEQEHEQELERLRQRVPDAPDAPHPSATTPPTQAFPNQPPAEPTAPEPSQQRQKPEKPKKRKASRKKQKPKNEAPAQRTPAPNEPWRTPYRILPQLERRDSDPQQLESAQAIMQQVGAGHTHDAIREAREAYKSGRRDAAIVQAYAWALLYDVYRCTYGGFAGPNPYAASRSPLGLLVSSAQVRLAQLRLSQLKRLPLNGFAELEQAVQEIRGAVSAARRRRSRLTLMGAMVTLFLANYLFLPQLVELLGLSAIPADIAVSVWIKDLVQVILFPYVFMAAAFPARWADDRAFVKRAKKNSPSAPPVPWWYGVKRAEPLT</sequence>
<feature type="domain" description="J" evidence="3">
    <location>
        <begin position="3"/>
        <end position="72"/>
    </location>
</feature>
<feature type="transmembrane region" description="Helical" evidence="2">
    <location>
        <begin position="350"/>
        <end position="367"/>
    </location>
</feature>
<dbReference type="InterPro" id="IPR036869">
    <property type="entry name" value="J_dom_sf"/>
</dbReference>
<organism evidence="4 5">
    <name type="scientific">Rothia mucilaginosa</name>
    <dbReference type="NCBI Taxonomy" id="43675"/>
    <lineage>
        <taxon>Bacteria</taxon>
        <taxon>Bacillati</taxon>
        <taxon>Actinomycetota</taxon>
        <taxon>Actinomycetes</taxon>
        <taxon>Micrococcales</taxon>
        <taxon>Micrococcaceae</taxon>
        <taxon>Rothia</taxon>
    </lineage>
</organism>
<dbReference type="Pfam" id="PF00226">
    <property type="entry name" value="DnaJ"/>
    <property type="match status" value="1"/>
</dbReference>
<dbReference type="RefSeq" id="WP_303974829.1">
    <property type="nucleotide sequence ID" value="NZ_JABZXR010000001.1"/>
</dbReference>
<evidence type="ECO:0000256" key="2">
    <source>
        <dbReference type="SAM" id="Phobius"/>
    </source>
</evidence>
<feature type="compositionally biased region" description="Basic residues" evidence="1">
    <location>
        <begin position="182"/>
        <end position="194"/>
    </location>
</feature>